<organism evidence="1 2">
    <name type="scientific">Apolygus lucorum</name>
    <name type="common">Small green plant bug</name>
    <name type="synonym">Lygocoris lucorum</name>
    <dbReference type="NCBI Taxonomy" id="248454"/>
    <lineage>
        <taxon>Eukaryota</taxon>
        <taxon>Metazoa</taxon>
        <taxon>Ecdysozoa</taxon>
        <taxon>Arthropoda</taxon>
        <taxon>Hexapoda</taxon>
        <taxon>Insecta</taxon>
        <taxon>Pterygota</taxon>
        <taxon>Neoptera</taxon>
        <taxon>Paraneoptera</taxon>
        <taxon>Hemiptera</taxon>
        <taxon>Heteroptera</taxon>
        <taxon>Panheteroptera</taxon>
        <taxon>Cimicomorpha</taxon>
        <taxon>Miridae</taxon>
        <taxon>Mirini</taxon>
        <taxon>Apolygus</taxon>
    </lineage>
</organism>
<evidence type="ECO:0000313" key="2">
    <source>
        <dbReference type="Proteomes" id="UP000466442"/>
    </source>
</evidence>
<accession>A0A8S9XE02</accession>
<name>A0A8S9XE02_APOLU</name>
<dbReference type="EMBL" id="WIXP02000008">
    <property type="protein sequence ID" value="KAF6206789.1"/>
    <property type="molecule type" value="Genomic_DNA"/>
</dbReference>
<dbReference type="AlphaFoldDB" id="A0A8S9XE02"/>
<dbReference type="Proteomes" id="UP000466442">
    <property type="component" value="Unassembled WGS sequence"/>
</dbReference>
<sequence>MFIHLKSTSHLYIDDDKNFSFPIIFVDLHVRVSDCLHVSPLRVFTYDKFFAVADGLNFKLFPVEFGDPYNLKKKYVCS</sequence>
<proteinExistence type="predicted"/>
<protein>
    <submittedName>
        <fullName evidence="1">Uncharacterized protein</fullName>
    </submittedName>
</protein>
<keyword evidence="2" id="KW-1185">Reference proteome</keyword>
<comment type="caution">
    <text evidence="1">The sequence shown here is derived from an EMBL/GenBank/DDBJ whole genome shotgun (WGS) entry which is preliminary data.</text>
</comment>
<gene>
    <name evidence="1" type="ORF">GE061_018025</name>
</gene>
<reference evidence="1" key="1">
    <citation type="journal article" date="2021" name="Mol. Ecol. Resour.">
        <title>Apolygus lucorum genome provides insights into omnivorousness and mesophyll feeding.</title>
        <authorList>
            <person name="Liu Y."/>
            <person name="Liu H."/>
            <person name="Wang H."/>
            <person name="Huang T."/>
            <person name="Liu B."/>
            <person name="Yang B."/>
            <person name="Yin L."/>
            <person name="Li B."/>
            <person name="Zhang Y."/>
            <person name="Zhang S."/>
            <person name="Jiang F."/>
            <person name="Zhang X."/>
            <person name="Ren Y."/>
            <person name="Wang B."/>
            <person name="Wang S."/>
            <person name="Lu Y."/>
            <person name="Wu K."/>
            <person name="Fan W."/>
            <person name="Wang G."/>
        </authorList>
    </citation>
    <scope>NUCLEOTIDE SEQUENCE</scope>
    <source>
        <strain evidence="1">12Hb</strain>
    </source>
</reference>
<evidence type="ECO:0000313" key="1">
    <source>
        <dbReference type="EMBL" id="KAF6206789.1"/>
    </source>
</evidence>